<accession>A0A645I3X0</accession>
<dbReference type="AlphaFoldDB" id="A0A645I3X0"/>
<protein>
    <submittedName>
        <fullName evidence="2">Uncharacterized protein</fullName>
    </submittedName>
</protein>
<sequence length="56" mass="5911">MGGAETVKEVNERQMGGNGGQMGDAAQVHRFLGVCGSKQACARLTARHHVLMVAED</sequence>
<evidence type="ECO:0000313" key="2">
    <source>
        <dbReference type="EMBL" id="MPN45981.1"/>
    </source>
</evidence>
<proteinExistence type="predicted"/>
<organism evidence="2">
    <name type="scientific">bioreactor metagenome</name>
    <dbReference type="NCBI Taxonomy" id="1076179"/>
    <lineage>
        <taxon>unclassified sequences</taxon>
        <taxon>metagenomes</taxon>
        <taxon>ecological metagenomes</taxon>
    </lineage>
</organism>
<dbReference type="EMBL" id="VSSQ01106256">
    <property type="protein sequence ID" value="MPN45981.1"/>
    <property type="molecule type" value="Genomic_DNA"/>
</dbReference>
<comment type="caution">
    <text evidence="2">The sequence shown here is derived from an EMBL/GenBank/DDBJ whole genome shotgun (WGS) entry which is preliminary data.</text>
</comment>
<evidence type="ECO:0000256" key="1">
    <source>
        <dbReference type="SAM" id="MobiDB-lite"/>
    </source>
</evidence>
<reference evidence="2" key="1">
    <citation type="submission" date="2019-08" db="EMBL/GenBank/DDBJ databases">
        <authorList>
            <person name="Kucharzyk K."/>
            <person name="Murdoch R.W."/>
            <person name="Higgins S."/>
            <person name="Loffler F."/>
        </authorList>
    </citation>
    <scope>NUCLEOTIDE SEQUENCE</scope>
</reference>
<feature type="compositionally biased region" description="Basic and acidic residues" evidence="1">
    <location>
        <begin position="1"/>
        <end position="12"/>
    </location>
</feature>
<gene>
    <name evidence="2" type="ORF">SDC9_193560</name>
</gene>
<name>A0A645I3X0_9ZZZZ</name>
<feature type="region of interest" description="Disordered" evidence="1">
    <location>
        <begin position="1"/>
        <end position="22"/>
    </location>
</feature>